<comment type="caution">
    <text evidence="1">The sequence shown here is derived from an EMBL/GenBank/DDBJ whole genome shotgun (WGS) entry which is preliminary data.</text>
</comment>
<accession>A0A437STC7</accession>
<dbReference type="Gene3D" id="3.10.450.40">
    <property type="match status" value="1"/>
</dbReference>
<organism evidence="1 2">
    <name type="scientific">Lactobacillus xujianguonis</name>
    <dbReference type="NCBI Taxonomy" id="2495899"/>
    <lineage>
        <taxon>Bacteria</taxon>
        <taxon>Bacillati</taxon>
        <taxon>Bacillota</taxon>
        <taxon>Bacilli</taxon>
        <taxon>Lactobacillales</taxon>
        <taxon>Lactobacillaceae</taxon>
        <taxon>Lactobacillus</taxon>
    </lineage>
</organism>
<dbReference type="Proteomes" id="UP000288291">
    <property type="component" value="Unassembled WGS sequence"/>
</dbReference>
<reference evidence="1 2" key="1">
    <citation type="submission" date="2018-12" db="EMBL/GenBank/DDBJ databases">
        <authorList>
            <person name="Meng J."/>
        </authorList>
    </citation>
    <scope>NUCLEOTIDE SEQUENCE [LARGE SCALE GENOMIC DNA]</scope>
    <source>
        <strain evidence="1 2">HT111-2</strain>
    </source>
</reference>
<evidence type="ECO:0000313" key="2">
    <source>
        <dbReference type="Proteomes" id="UP000288291"/>
    </source>
</evidence>
<dbReference type="EMBL" id="RXIA01000028">
    <property type="protein sequence ID" value="RVU70155.1"/>
    <property type="molecule type" value="Genomic_DNA"/>
</dbReference>
<keyword evidence="2" id="KW-1185">Reference proteome</keyword>
<dbReference type="Pfam" id="PF10934">
    <property type="entry name" value="Sheath_initiator"/>
    <property type="match status" value="1"/>
</dbReference>
<dbReference type="RefSeq" id="WP_127796358.1">
    <property type="nucleotide sequence ID" value="NZ_ML136896.1"/>
</dbReference>
<protein>
    <submittedName>
        <fullName evidence="1">DUF2634 domain-containing protein</fullName>
    </submittedName>
</protein>
<dbReference type="SUPFAM" id="SSF160719">
    <property type="entry name" value="gpW/gp25-like"/>
    <property type="match status" value="1"/>
</dbReference>
<dbReference type="AlphaFoldDB" id="A0A437STC7"/>
<evidence type="ECO:0000313" key="1">
    <source>
        <dbReference type="EMBL" id="RVU70155.1"/>
    </source>
</evidence>
<gene>
    <name evidence="1" type="ORF">EJK17_08980</name>
</gene>
<dbReference type="InterPro" id="IPR020288">
    <property type="entry name" value="Sheath_initiator"/>
</dbReference>
<proteinExistence type="predicted"/>
<name>A0A437STC7_9LACO</name>
<sequence length="126" mass="13907">MAKDFAITFNGDLIIDKNTHDFAMIDGVDEVAQRIRATLLIRYGEMPNLAPEQGSDYSNFIGKNFNPDLARADMRATIEANVPEVETLDSIEFEKLPERGLAVHFKATVNLDGNTETAEGGFELGD</sequence>